<dbReference type="GO" id="GO:0044010">
    <property type="term" value="P:single-species biofilm formation"/>
    <property type="evidence" value="ECO:0007669"/>
    <property type="project" value="TreeGrafter"/>
</dbReference>
<dbReference type="InterPro" id="IPR001173">
    <property type="entry name" value="Glyco_trans_2-like"/>
</dbReference>
<feature type="domain" description="Glycosyltransferase 2-like" evidence="1">
    <location>
        <begin position="6"/>
        <end position="174"/>
    </location>
</feature>
<dbReference type="Gene3D" id="3.90.550.10">
    <property type="entry name" value="Spore Coat Polysaccharide Biosynthesis Protein SpsA, Chain A"/>
    <property type="match status" value="1"/>
</dbReference>
<dbReference type="PANTHER" id="PTHR43685:SF2">
    <property type="entry name" value="GLYCOSYLTRANSFERASE 2-LIKE DOMAIN-CONTAINING PROTEIN"/>
    <property type="match status" value="1"/>
</dbReference>
<dbReference type="Proteomes" id="UP000557772">
    <property type="component" value="Unassembled WGS sequence"/>
</dbReference>
<dbReference type="AlphaFoldDB" id="A0A849ADM9"/>
<dbReference type="PANTHER" id="PTHR43685">
    <property type="entry name" value="GLYCOSYLTRANSFERASE"/>
    <property type="match status" value="1"/>
</dbReference>
<accession>A0A849ADM9</accession>
<dbReference type="InterPro" id="IPR029044">
    <property type="entry name" value="Nucleotide-diphossugar_trans"/>
</dbReference>
<comment type="caution">
    <text evidence="2">The sequence shown here is derived from an EMBL/GenBank/DDBJ whole genome shotgun (WGS) entry which is preliminary data.</text>
</comment>
<gene>
    <name evidence="2" type="ORF">HJ588_04615</name>
</gene>
<proteinExistence type="predicted"/>
<sequence>MGVRVSVCIPTYQGGRFLDETLRSVLAQDADDLEVVVRDNASTDETAQVLAAHDDPRLRVITAAETVDLPTNWRLAVEATTGDYVKLVCADDLIAHGAIRRQAAVLSARPEVSVVAARRALIDSQSRILLRHMGLRGLLGVHPGGRVARTIVRRGGINPIGEPCGVMFRRADYDAVGGWDGSRVHPMDVDLWLRLLRRGDLFGQPDELAAFRTSESAYSTAHSKDQYAEYVGFSRRVATGWQVPLRERAAGAVIRRATWEAWPLRQRSITPGDRWPSGPPSH</sequence>
<dbReference type="InterPro" id="IPR050834">
    <property type="entry name" value="Glycosyltransf_2"/>
</dbReference>
<organism evidence="2 3">
    <name type="scientific">Flexivirga aerilata</name>
    <dbReference type="NCBI Taxonomy" id="1656889"/>
    <lineage>
        <taxon>Bacteria</taxon>
        <taxon>Bacillati</taxon>
        <taxon>Actinomycetota</taxon>
        <taxon>Actinomycetes</taxon>
        <taxon>Micrococcales</taxon>
        <taxon>Dermacoccaceae</taxon>
        <taxon>Flexivirga</taxon>
    </lineage>
</organism>
<keyword evidence="3" id="KW-1185">Reference proteome</keyword>
<dbReference type="Pfam" id="PF00535">
    <property type="entry name" value="Glycos_transf_2"/>
    <property type="match status" value="1"/>
</dbReference>
<dbReference type="SUPFAM" id="SSF53448">
    <property type="entry name" value="Nucleotide-diphospho-sugar transferases"/>
    <property type="match status" value="1"/>
</dbReference>
<protein>
    <submittedName>
        <fullName evidence="2">Glycosyltransferase</fullName>
    </submittedName>
</protein>
<dbReference type="EMBL" id="JABENB010000001">
    <property type="protein sequence ID" value="NNG38559.1"/>
    <property type="molecule type" value="Genomic_DNA"/>
</dbReference>
<name>A0A849ADM9_9MICO</name>
<evidence type="ECO:0000259" key="1">
    <source>
        <dbReference type="Pfam" id="PF00535"/>
    </source>
</evidence>
<reference evidence="2 3" key="1">
    <citation type="submission" date="2020-05" db="EMBL/GenBank/DDBJ databases">
        <title>Flexivirga sp. ID2601S isolated from air conditioner.</title>
        <authorList>
            <person name="Kim D.H."/>
        </authorList>
    </citation>
    <scope>NUCLEOTIDE SEQUENCE [LARGE SCALE GENOMIC DNA]</scope>
    <source>
        <strain evidence="2 3">ID2601S</strain>
    </source>
</reference>
<evidence type="ECO:0000313" key="3">
    <source>
        <dbReference type="Proteomes" id="UP000557772"/>
    </source>
</evidence>
<keyword evidence="2" id="KW-0808">Transferase</keyword>
<dbReference type="GO" id="GO:0016740">
    <property type="term" value="F:transferase activity"/>
    <property type="evidence" value="ECO:0007669"/>
    <property type="project" value="UniProtKB-KW"/>
</dbReference>
<dbReference type="RefSeq" id="WP_171152475.1">
    <property type="nucleotide sequence ID" value="NZ_JABENB010000001.1"/>
</dbReference>
<evidence type="ECO:0000313" key="2">
    <source>
        <dbReference type="EMBL" id="NNG38559.1"/>
    </source>
</evidence>